<evidence type="ECO:0000313" key="7">
    <source>
        <dbReference type="EMBL" id="GGH73306.1"/>
    </source>
</evidence>
<keyword evidence="2" id="KW-0175">Coiled coil</keyword>
<evidence type="ECO:0000259" key="6">
    <source>
        <dbReference type="Pfam" id="PF06580"/>
    </source>
</evidence>
<evidence type="ECO:0000256" key="2">
    <source>
        <dbReference type="SAM" id="Coils"/>
    </source>
</evidence>
<evidence type="ECO:0000256" key="4">
    <source>
        <dbReference type="SAM" id="Phobius"/>
    </source>
</evidence>
<feature type="chain" id="PRO_5037940200" description="Signal transduction histidine kinase internal region domain-containing protein" evidence="5">
    <location>
        <begin position="23"/>
        <end position="610"/>
    </location>
</feature>
<feature type="domain" description="Signal transduction histidine kinase internal region" evidence="6">
    <location>
        <begin position="403"/>
        <end position="481"/>
    </location>
</feature>
<dbReference type="InterPro" id="IPR010559">
    <property type="entry name" value="Sig_transdc_His_kin_internal"/>
</dbReference>
<evidence type="ECO:0000256" key="1">
    <source>
        <dbReference type="PROSITE-ProRule" id="PRU00339"/>
    </source>
</evidence>
<keyword evidence="4" id="KW-0472">Membrane</keyword>
<dbReference type="PANTHER" id="PTHR34220:SF7">
    <property type="entry name" value="SENSOR HISTIDINE KINASE YPDA"/>
    <property type="match status" value="1"/>
</dbReference>
<sequence>MGRSRYIPVLLVLMLTAGQVAAQEQKDTLDYSVEKKANPKLKVSKAAKALSSSLSSGNELATAKQYEVLAKELAGKGDYARAEENQKKAVAIYMRLKMPDEAAASSRELAKIQEQQNKLQQAIGNYEQAGRAARNRNQEQVNENDANRLRNNNNPQAQIEYSRSNIRIFEKEGRTREVVDAYKKLGESQLLQNNTPAAVNSFKQAVEKSKDTRDIADISKKMNDAVSNVNEIDTAIQLAETILAKARNQNDTGLQINQLQQLARLYARNHEPEKAHALQEAAYQLALRNRNTLAAKDCLLQLAAYYKAQQNPTAVLARYEYFLNHLDTLLQTDSSLVDAHLFELTEGRIKDLEQEKQLQQELITRKNTLNAILIGSVIAMLVLLGFIIRSLYAIRTKNKKIALQSLRREMNPHFIFNSLNSVNQYIAENNELAANKYLTTYSGLMRTVMEHSHKDFVPLSVEIAQLEEYLNLEHLRFSNRFTWQLTTDEALDTDAVVIPNMLLQPHLENAIWHGLRYKATKGLLKVHFSKAGKELKVVIEDDGIGLTESQRLKTVNQRAHESRGLNNTRERIQLLNDLYPVNIRLIMEEITGDALSGTRIILQLVLLDKI</sequence>
<evidence type="ECO:0000256" key="3">
    <source>
        <dbReference type="SAM" id="MobiDB-lite"/>
    </source>
</evidence>
<dbReference type="RefSeq" id="WP_188954534.1">
    <property type="nucleotide sequence ID" value="NZ_BMIB01000003.1"/>
</dbReference>
<proteinExistence type="predicted"/>
<organism evidence="7 8">
    <name type="scientific">Filimonas zeae</name>
    <dbReference type="NCBI Taxonomy" id="1737353"/>
    <lineage>
        <taxon>Bacteria</taxon>
        <taxon>Pseudomonadati</taxon>
        <taxon>Bacteroidota</taxon>
        <taxon>Chitinophagia</taxon>
        <taxon>Chitinophagales</taxon>
        <taxon>Chitinophagaceae</taxon>
        <taxon>Filimonas</taxon>
    </lineage>
</organism>
<dbReference type="PROSITE" id="PS50005">
    <property type="entry name" value="TPR"/>
    <property type="match status" value="1"/>
</dbReference>
<dbReference type="SUPFAM" id="SSF48452">
    <property type="entry name" value="TPR-like"/>
    <property type="match status" value="2"/>
</dbReference>
<dbReference type="SMART" id="SM00028">
    <property type="entry name" value="TPR"/>
    <property type="match status" value="2"/>
</dbReference>
<dbReference type="PANTHER" id="PTHR34220">
    <property type="entry name" value="SENSOR HISTIDINE KINASE YPDA"/>
    <property type="match status" value="1"/>
</dbReference>
<dbReference type="EMBL" id="BMIB01000003">
    <property type="protein sequence ID" value="GGH73306.1"/>
    <property type="molecule type" value="Genomic_DNA"/>
</dbReference>
<accession>A0A917J079</accession>
<protein>
    <recommendedName>
        <fullName evidence="6">Signal transduction histidine kinase internal region domain-containing protein</fullName>
    </recommendedName>
</protein>
<keyword evidence="1" id="KW-0802">TPR repeat</keyword>
<keyword evidence="4" id="KW-0812">Transmembrane</keyword>
<dbReference type="InterPro" id="IPR050640">
    <property type="entry name" value="Bact_2-comp_sensor_kinase"/>
</dbReference>
<dbReference type="GO" id="GO:0016020">
    <property type="term" value="C:membrane"/>
    <property type="evidence" value="ECO:0007669"/>
    <property type="project" value="InterPro"/>
</dbReference>
<name>A0A917J079_9BACT</name>
<evidence type="ECO:0000256" key="5">
    <source>
        <dbReference type="SAM" id="SignalP"/>
    </source>
</evidence>
<reference evidence="7" key="1">
    <citation type="journal article" date="2014" name="Int. J. Syst. Evol. Microbiol.">
        <title>Complete genome sequence of Corynebacterium casei LMG S-19264T (=DSM 44701T), isolated from a smear-ripened cheese.</title>
        <authorList>
            <consortium name="US DOE Joint Genome Institute (JGI-PGF)"/>
            <person name="Walter F."/>
            <person name="Albersmeier A."/>
            <person name="Kalinowski J."/>
            <person name="Ruckert C."/>
        </authorList>
    </citation>
    <scope>NUCLEOTIDE SEQUENCE</scope>
    <source>
        <strain evidence="7">CGMCC 1.15290</strain>
    </source>
</reference>
<feature type="coiled-coil region" evidence="2">
    <location>
        <begin position="342"/>
        <end position="369"/>
    </location>
</feature>
<dbReference type="GO" id="GO:0000155">
    <property type="term" value="F:phosphorelay sensor kinase activity"/>
    <property type="evidence" value="ECO:0007669"/>
    <property type="project" value="InterPro"/>
</dbReference>
<keyword evidence="5" id="KW-0732">Signal</keyword>
<dbReference type="Gene3D" id="3.30.565.10">
    <property type="entry name" value="Histidine kinase-like ATPase, C-terminal domain"/>
    <property type="match status" value="1"/>
</dbReference>
<dbReference type="InterPro" id="IPR011990">
    <property type="entry name" value="TPR-like_helical_dom_sf"/>
</dbReference>
<feature type="signal peptide" evidence="5">
    <location>
        <begin position="1"/>
        <end position="22"/>
    </location>
</feature>
<gene>
    <name evidence="7" type="ORF">GCM10011379_34670</name>
</gene>
<dbReference type="Pfam" id="PF06580">
    <property type="entry name" value="His_kinase"/>
    <property type="match status" value="1"/>
</dbReference>
<keyword evidence="4" id="KW-1133">Transmembrane helix</keyword>
<dbReference type="SUPFAM" id="SSF55874">
    <property type="entry name" value="ATPase domain of HSP90 chaperone/DNA topoisomerase II/histidine kinase"/>
    <property type="match status" value="1"/>
</dbReference>
<reference evidence="7" key="2">
    <citation type="submission" date="2020-09" db="EMBL/GenBank/DDBJ databases">
        <authorList>
            <person name="Sun Q."/>
            <person name="Zhou Y."/>
        </authorList>
    </citation>
    <scope>NUCLEOTIDE SEQUENCE</scope>
    <source>
        <strain evidence="7">CGMCC 1.15290</strain>
    </source>
</reference>
<feature type="repeat" description="TPR" evidence="1">
    <location>
        <begin position="179"/>
        <end position="212"/>
    </location>
</feature>
<evidence type="ECO:0000313" key="8">
    <source>
        <dbReference type="Proteomes" id="UP000627292"/>
    </source>
</evidence>
<comment type="caution">
    <text evidence="7">The sequence shown here is derived from an EMBL/GenBank/DDBJ whole genome shotgun (WGS) entry which is preliminary data.</text>
</comment>
<dbReference type="InterPro" id="IPR019734">
    <property type="entry name" value="TPR_rpt"/>
</dbReference>
<dbReference type="InterPro" id="IPR036890">
    <property type="entry name" value="HATPase_C_sf"/>
</dbReference>
<keyword evidence="8" id="KW-1185">Reference proteome</keyword>
<dbReference type="Proteomes" id="UP000627292">
    <property type="component" value="Unassembled WGS sequence"/>
</dbReference>
<feature type="region of interest" description="Disordered" evidence="3">
    <location>
        <begin position="127"/>
        <end position="152"/>
    </location>
</feature>
<dbReference type="AlphaFoldDB" id="A0A917J079"/>
<feature type="transmembrane region" description="Helical" evidence="4">
    <location>
        <begin position="369"/>
        <end position="392"/>
    </location>
</feature>
<dbReference type="Gene3D" id="1.25.40.10">
    <property type="entry name" value="Tetratricopeptide repeat domain"/>
    <property type="match status" value="1"/>
</dbReference>